<evidence type="ECO:0000313" key="6">
    <source>
        <dbReference type="EMBL" id="EPY28619.1"/>
    </source>
</evidence>
<dbReference type="InterPro" id="IPR011990">
    <property type="entry name" value="TPR-like_helical_dom_sf"/>
</dbReference>
<protein>
    <submittedName>
        <fullName evidence="8">Tetratricopeptide repeat (TPR) protein</fullName>
    </submittedName>
</protein>
<gene>
    <name evidence="8" type="ORF">STCU_00709</name>
    <name evidence="7" type="ORF">STCU_03769</name>
    <name evidence="6" type="ORF">STCU_04961</name>
    <name evidence="5" type="ORF">STCU_08859</name>
</gene>
<dbReference type="EMBL" id="ATMH01003769">
    <property type="protein sequence ID" value="EPY30934.1"/>
    <property type="molecule type" value="Genomic_DNA"/>
</dbReference>
<feature type="repeat" description="TPR" evidence="3">
    <location>
        <begin position="72"/>
        <end position="105"/>
    </location>
</feature>
<evidence type="ECO:0000256" key="3">
    <source>
        <dbReference type="PROSITE-ProRule" id="PRU00339"/>
    </source>
</evidence>
<sequence>MPPKAANKRAASKAKSKEKQEKKLMEEKMKACEEKCLEARNFLEPTGKNPEPNFVKAKVALDAAEELFTMNPTLFFLRGQWSRMQGDYKEAVEQFSHALDLDPTSALTLEARAGCYEKLDDIPLAMEDYTSMIQIDPENDHAYNMRGMCVARGRVPGLHLRSAEFKRCVDDLKTAIRLNSANYYARANLGKVYEDQEMFEDAIACYTDSLRINVDYTYAKFRRGCCYLYLSEKLLLEDGSVSDSDDKEEEAEGSPEQKKRISAKTTYDDVEKELKARVALEAAKHKGHDFLHLAITDFEALMQQNEERLLTDAMVPLNLGICFFMQDELSKAKDKYKFAEEILTARPRFVEEGTADPIENVETVKHVLSMRKTQLKERKQQVAQAQM</sequence>
<evidence type="ECO:0000313" key="7">
    <source>
        <dbReference type="EMBL" id="EPY30934.1"/>
    </source>
</evidence>
<evidence type="ECO:0000313" key="9">
    <source>
        <dbReference type="Proteomes" id="UP000015354"/>
    </source>
</evidence>
<proteinExistence type="predicted"/>
<dbReference type="Gene3D" id="1.25.40.10">
    <property type="entry name" value="Tetratricopeptide repeat domain"/>
    <property type="match status" value="2"/>
</dbReference>
<dbReference type="EMBL" id="ATMH01000709">
    <property type="protein sequence ID" value="EPY36192.1"/>
    <property type="molecule type" value="Genomic_DNA"/>
</dbReference>
<name>S9UZD0_9TRYP</name>
<dbReference type="InterPro" id="IPR019734">
    <property type="entry name" value="TPR_rpt"/>
</dbReference>
<keyword evidence="1" id="KW-0677">Repeat</keyword>
<reference evidence="8 9" key="1">
    <citation type="journal article" date="2013" name="PLoS ONE">
        <title>Predicting the Proteins of Angomonas deanei, Strigomonas culicis and Their Respective Endosymbionts Reveals New Aspects of the Trypanosomatidae Family.</title>
        <authorList>
            <person name="Motta M.C."/>
            <person name="Martins A.C."/>
            <person name="de Souza S.S."/>
            <person name="Catta-Preta C.M."/>
            <person name="Silva R."/>
            <person name="Klein C.C."/>
            <person name="de Almeida L.G."/>
            <person name="de Lima Cunha O."/>
            <person name="Ciapina L.P."/>
            <person name="Brocchi M."/>
            <person name="Colabardini A.C."/>
            <person name="de Araujo Lima B."/>
            <person name="Machado C.R."/>
            <person name="de Almeida Soares C.M."/>
            <person name="Probst C.M."/>
            <person name="de Menezes C.B."/>
            <person name="Thompson C.E."/>
            <person name="Bartholomeu D.C."/>
            <person name="Gradia D.F."/>
            <person name="Pavoni D.P."/>
            <person name="Grisard E.C."/>
            <person name="Fantinatti-Garboggini F."/>
            <person name="Marchini F.K."/>
            <person name="Rodrigues-Luiz G.F."/>
            <person name="Wagner G."/>
            <person name="Goldman G.H."/>
            <person name="Fietto J.L."/>
            <person name="Elias M.C."/>
            <person name="Goldman M.H."/>
            <person name="Sagot M.F."/>
            <person name="Pereira M."/>
            <person name="Stoco P.H."/>
            <person name="de Mendonca-Neto R.P."/>
            <person name="Teixeira S.M."/>
            <person name="Maciel T.E."/>
            <person name="de Oliveira Mendes T.A."/>
            <person name="Urmenyi T.P."/>
            <person name="de Souza W."/>
            <person name="Schenkman S."/>
            <person name="de Vasconcelos A.T."/>
        </authorList>
    </citation>
    <scope>NUCLEOTIDE SEQUENCE [LARGE SCALE GENOMIC DNA]</scope>
</reference>
<keyword evidence="2 3" id="KW-0802">TPR repeat</keyword>
<dbReference type="InterPro" id="IPR013105">
    <property type="entry name" value="TPR_2"/>
</dbReference>
<dbReference type="Proteomes" id="UP000015354">
    <property type="component" value="Unassembled WGS sequence"/>
</dbReference>
<accession>S9UZD0</accession>
<dbReference type="PANTHER" id="PTHR44858">
    <property type="entry name" value="TETRATRICOPEPTIDE REPEAT PROTEIN 6"/>
    <property type="match status" value="1"/>
</dbReference>
<dbReference type="SMART" id="SM00028">
    <property type="entry name" value="TPR"/>
    <property type="match status" value="4"/>
</dbReference>
<evidence type="ECO:0000256" key="1">
    <source>
        <dbReference type="ARBA" id="ARBA00022737"/>
    </source>
</evidence>
<reference evidence="8" key="2">
    <citation type="submission" date="2013-03" db="EMBL/GenBank/DDBJ databases">
        <authorList>
            <person name="Motta M.C.M."/>
            <person name="Martins A.C.A."/>
            <person name="Preta C.M.C.C."/>
            <person name="Silva R."/>
            <person name="de Souza S.S."/>
            <person name="Klein C.C."/>
            <person name="de Almeida L.G.P."/>
            <person name="Cunha O.L."/>
            <person name="Colabardini A.C."/>
            <person name="Lima B.A."/>
            <person name="Machado C.R."/>
            <person name="Soares C.M.A."/>
            <person name="de Menezes C.B.A."/>
            <person name="Bartolomeu D.C."/>
            <person name="Grisard E.C."/>
            <person name="Fantinatti-Garboggini F."/>
            <person name="Rodrigues-Luiz G.F."/>
            <person name="Wagner G."/>
            <person name="Goldman G.H."/>
            <person name="Fietto J.L.R."/>
            <person name="Ciapina L.P."/>
            <person name="Brocchi M."/>
            <person name="Elias M.C."/>
            <person name="Goldman M.H.S."/>
            <person name="Sagot M.-F."/>
            <person name="Pereira M."/>
            <person name="Stoco P.H."/>
            <person name="Teixeira S.M.R."/>
            <person name="de Mendonca-Neto R.P."/>
            <person name="Maciel T.E.F."/>
            <person name="Mendes T.A.O."/>
            <person name="Urmenyi T.P."/>
            <person name="Teixeira M.M.G."/>
            <person name="de Camargo E.F.P."/>
            <person name="de Sousa W."/>
            <person name="Schenkman S."/>
            <person name="de Vasconcelos A.T.R."/>
        </authorList>
    </citation>
    <scope>NUCLEOTIDE SEQUENCE</scope>
</reference>
<evidence type="ECO:0000256" key="2">
    <source>
        <dbReference type="ARBA" id="ARBA00022803"/>
    </source>
</evidence>
<feature type="repeat" description="TPR" evidence="3">
    <location>
        <begin position="106"/>
        <end position="139"/>
    </location>
</feature>
<feature type="region of interest" description="Disordered" evidence="4">
    <location>
        <begin position="241"/>
        <end position="264"/>
    </location>
</feature>
<dbReference type="EMBL" id="ATMH01004961">
    <property type="protein sequence ID" value="EPY28619.1"/>
    <property type="molecule type" value="Genomic_DNA"/>
</dbReference>
<dbReference type="PANTHER" id="PTHR44858:SF18">
    <property type="entry name" value="TETRATRICOPEPTIDE REPEAT (TPR) PROTEIN"/>
    <property type="match status" value="1"/>
</dbReference>
<keyword evidence="9" id="KW-1185">Reference proteome</keyword>
<feature type="compositionally biased region" description="Basic residues" evidence="4">
    <location>
        <begin position="1"/>
        <end position="14"/>
    </location>
</feature>
<comment type="caution">
    <text evidence="8">The sequence shown here is derived from an EMBL/GenBank/DDBJ whole genome shotgun (WGS) entry which is preliminary data.</text>
</comment>
<dbReference type="InterPro" id="IPR050498">
    <property type="entry name" value="Ycf3"/>
</dbReference>
<evidence type="ECO:0000313" key="5">
    <source>
        <dbReference type="EMBL" id="EPY20742.1"/>
    </source>
</evidence>
<feature type="region of interest" description="Disordered" evidence="4">
    <location>
        <begin position="1"/>
        <end position="25"/>
    </location>
</feature>
<dbReference type="Pfam" id="PF13181">
    <property type="entry name" value="TPR_8"/>
    <property type="match status" value="1"/>
</dbReference>
<feature type="compositionally biased region" description="Basic and acidic residues" evidence="4">
    <location>
        <begin position="15"/>
        <end position="25"/>
    </location>
</feature>
<evidence type="ECO:0000313" key="8">
    <source>
        <dbReference type="EMBL" id="EPY36192.1"/>
    </source>
</evidence>
<dbReference type="EMBL" id="ATMH01008859">
    <property type="protein sequence ID" value="EPY20742.1"/>
    <property type="molecule type" value="Genomic_DNA"/>
</dbReference>
<dbReference type="PROSITE" id="PS50005">
    <property type="entry name" value="TPR"/>
    <property type="match status" value="2"/>
</dbReference>
<dbReference type="Pfam" id="PF07719">
    <property type="entry name" value="TPR_2"/>
    <property type="match status" value="1"/>
</dbReference>
<evidence type="ECO:0000256" key="4">
    <source>
        <dbReference type="SAM" id="MobiDB-lite"/>
    </source>
</evidence>
<dbReference type="AlphaFoldDB" id="S9UZD0"/>
<dbReference type="SUPFAM" id="SSF48452">
    <property type="entry name" value="TPR-like"/>
    <property type="match status" value="1"/>
</dbReference>
<organism evidence="8 9">
    <name type="scientific">Strigomonas culicis</name>
    <dbReference type="NCBI Taxonomy" id="28005"/>
    <lineage>
        <taxon>Eukaryota</taxon>
        <taxon>Discoba</taxon>
        <taxon>Euglenozoa</taxon>
        <taxon>Kinetoplastea</taxon>
        <taxon>Metakinetoplastina</taxon>
        <taxon>Trypanosomatida</taxon>
        <taxon>Trypanosomatidae</taxon>
        <taxon>Strigomonadinae</taxon>
        <taxon>Strigomonas</taxon>
    </lineage>
</organism>
<feature type="compositionally biased region" description="Acidic residues" evidence="4">
    <location>
        <begin position="243"/>
        <end position="253"/>
    </location>
</feature>
<dbReference type="OrthoDB" id="2335338at2759"/>